<dbReference type="CDD" id="cd06571">
    <property type="entry name" value="Bac_DnaA_C"/>
    <property type="match status" value="1"/>
</dbReference>
<accession>A0A0F9IVG6</accession>
<dbReference type="InterPro" id="IPR011005">
    <property type="entry name" value="Dihydropteroate_synth-like_sf"/>
</dbReference>
<reference evidence="2" key="1">
    <citation type="journal article" date="2015" name="Nature">
        <title>Complex archaea that bridge the gap between prokaryotes and eukaryotes.</title>
        <authorList>
            <person name="Spang A."/>
            <person name="Saw J.H."/>
            <person name="Jorgensen S.L."/>
            <person name="Zaremba-Niedzwiedzka K."/>
            <person name="Martijn J."/>
            <person name="Lind A.E."/>
            <person name="van Eijk R."/>
            <person name="Schleper C."/>
            <person name="Guy L."/>
            <person name="Ettema T.J."/>
        </authorList>
    </citation>
    <scope>NUCLEOTIDE SEQUENCE</scope>
</reference>
<evidence type="ECO:0000313" key="2">
    <source>
        <dbReference type="EMBL" id="KKM61298.1"/>
    </source>
</evidence>
<name>A0A0F9IVG6_9ZZZZ</name>
<dbReference type="GO" id="GO:0006270">
    <property type="term" value="P:DNA replication initiation"/>
    <property type="evidence" value="ECO:0007669"/>
    <property type="project" value="InterPro"/>
</dbReference>
<dbReference type="GO" id="GO:0006275">
    <property type="term" value="P:regulation of DNA replication"/>
    <property type="evidence" value="ECO:0007669"/>
    <property type="project" value="InterPro"/>
</dbReference>
<organism evidence="2">
    <name type="scientific">marine sediment metagenome</name>
    <dbReference type="NCBI Taxonomy" id="412755"/>
    <lineage>
        <taxon>unclassified sequences</taxon>
        <taxon>metagenomes</taxon>
        <taxon>ecological metagenomes</taxon>
    </lineage>
</organism>
<gene>
    <name evidence="2" type="ORF">LCGC14_1533230</name>
</gene>
<dbReference type="SUPFAM" id="SSF51717">
    <property type="entry name" value="Dihydropteroate synthetase-like"/>
    <property type="match status" value="1"/>
</dbReference>
<dbReference type="SMART" id="SM00760">
    <property type="entry name" value="Bac_DnaA_C"/>
    <property type="match status" value="1"/>
</dbReference>
<evidence type="ECO:0000259" key="1">
    <source>
        <dbReference type="SMART" id="SM00760"/>
    </source>
</evidence>
<feature type="domain" description="Chromosomal replication initiator DnaA C-terminal" evidence="1">
    <location>
        <begin position="56"/>
        <end position="110"/>
    </location>
</feature>
<dbReference type="AlphaFoldDB" id="A0A0F9IVG6"/>
<dbReference type="GO" id="GO:0043565">
    <property type="term" value="F:sequence-specific DNA binding"/>
    <property type="evidence" value="ECO:0007669"/>
    <property type="project" value="InterPro"/>
</dbReference>
<comment type="caution">
    <text evidence="2">The sequence shown here is derived from an EMBL/GenBank/DDBJ whole genome shotgun (WGS) entry which is preliminary data.</text>
</comment>
<dbReference type="EMBL" id="LAZR01011510">
    <property type="protein sequence ID" value="KKM61298.1"/>
    <property type="molecule type" value="Genomic_DNA"/>
</dbReference>
<sequence length="140" mass="15684">ELIIQTVSKQVEAGADYIDVNAGLVGKEVQTMEWLLGLVQQSTELPIMLDCSDPVAMKKGLELVKTKPIVKPRSVVAYLCREHTNYSYSEIGHLLGGRHHTSIMATTKRVREQLETDEVLRHEIRDLVALILPIRPGEGR</sequence>
<dbReference type="GO" id="GO:0005524">
    <property type="term" value="F:ATP binding"/>
    <property type="evidence" value="ECO:0007669"/>
    <property type="project" value="InterPro"/>
</dbReference>
<dbReference type="InterPro" id="IPR010921">
    <property type="entry name" value="Trp_repressor/repl_initiator"/>
</dbReference>
<dbReference type="InterPro" id="IPR013159">
    <property type="entry name" value="DnaA_C"/>
</dbReference>
<dbReference type="SUPFAM" id="SSF48295">
    <property type="entry name" value="TrpR-like"/>
    <property type="match status" value="1"/>
</dbReference>
<proteinExistence type="predicted"/>
<dbReference type="Pfam" id="PF08299">
    <property type="entry name" value="Bac_DnaA_C"/>
    <property type="match status" value="1"/>
</dbReference>
<protein>
    <recommendedName>
        <fullName evidence="1">Chromosomal replication initiator DnaA C-terminal domain-containing protein</fullName>
    </recommendedName>
</protein>
<feature type="non-terminal residue" evidence="2">
    <location>
        <position position="1"/>
    </location>
</feature>
<dbReference type="Gene3D" id="1.10.1750.10">
    <property type="match status" value="1"/>
</dbReference>